<gene>
    <name evidence="1" type="ORF">COY52_05750</name>
</gene>
<name>A0A2M7SBI4_9BACT</name>
<sequence length="390" mass="44411">MIVSKQELLNDTVRFYQNAFRKSGKGRQYLESLGIYDEQVPERFKAGLSNGSFLKAIPSKGEVRQALQEIGILTKEGREFFADCIVFPVFSLDEDCIDLIGLRMADNKEIYLSNLPKGVFNWQAFKSKEIVFTGSITDTLRLCQLGYDNAVPVFQALNEEHLEFLKKHRPWKAYIAGDNPNLSSQLTKMDLPCFKVKIPEKLTKENLTKAIDEAQSIASKIGEGTVQVFDDILKFEFANRRYEVKELNGIDPNRMKVNIRAENGGTTFHVDIIDLYIGRSRTGFANRVSELFKVTQPVVEQDLCAVIKKLEKVRETKDLIQEQDKGYHMTQDEEDEALEFLKSPDILNQVVQHLDILGYVGEEINKKIGYLITISRKLDNPLSGVIISRS</sequence>
<dbReference type="InterPro" id="IPR034154">
    <property type="entry name" value="TOPRIM_DnaG/twinkle"/>
</dbReference>
<dbReference type="InterPro" id="IPR037068">
    <property type="entry name" value="DNA_primase_core_N_sf"/>
</dbReference>
<accession>A0A2M7SBI4</accession>
<dbReference type="AlphaFoldDB" id="A0A2M7SBI4"/>
<proteinExistence type="predicted"/>
<dbReference type="SUPFAM" id="SSF56731">
    <property type="entry name" value="DNA primase core"/>
    <property type="match status" value="1"/>
</dbReference>
<feature type="non-terminal residue" evidence="1">
    <location>
        <position position="390"/>
    </location>
</feature>
<dbReference type="Proteomes" id="UP000229307">
    <property type="component" value="Unassembled WGS sequence"/>
</dbReference>
<reference evidence="2" key="1">
    <citation type="submission" date="2017-09" db="EMBL/GenBank/DDBJ databases">
        <title>Depth-based differentiation of microbial function through sediment-hosted aquifers and enrichment of novel symbionts in the deep terrestrial subsurface.</title>
        <authorList>
            <person name="Probst A.J."/>
            <person name="Ladd B."/>
            <person name="Jarett J.K."/>
            <person name="Geller-Mcgrath D.E."/>
            <person name="Sieber C.M.K."/>
            <person name="Emerson J.B."/>
            <person name="Anantharaman K."/>
            <person name="Thomas B.C."/>
            <person name="Malmstrom R."/>
            <person name="Stieglmeier M."/>
            <person name="Klingl A."/>
            <person name="Woyke T."/>
            <person name="Ryan C.M."/>
            <person name="Banfield J.F."/>
        </authorList>
    </citation>
    <scope>NUCLEOTIDE SEQUENCE [LARGE SCALE GENOMIC DNA]</scope>
</reference>
<evidence type="ECO:0000313" key="1">
    <source>
        <dbReference type="EMBL" id="PIZ16907.1"/>
    </source>
</evidence>
<dbReference type="CDD" id="cd01029">
    <property type="entry name" value="TOPRIM_primases"/>
    <property type="match status" value="1"/>
</dbReference>
<organism evidence="1 2">
    <name type="scientific">Candidatus Desantisbacteria bacterium CG_4_10_14_0_8_um_filter_48_22</name>
    <dbReference type="NCBI Taxonomy" id="1974543"/>
    <lineage>
        <taxon>Bacteria</taxon>
        <taxon>Candidatus Desantisiibacteriota</taxon>
    </lineage>
</organism>
<dbReference type="Gene3D" id="3.90.980.10">
    <property type="entry name" value="DNA primase, catalytic core, N-terminal domain"/>
    <property type="match status" value="1"/>
</dbReference>
<comment type="caution">
    <text evidence="1">The sequence shown here is derived from an EMBL/GenBank/DDBJ whole genome shotgun (WGS) entry which is preliminary data.</text>
</comment>
<dbReference type="EMBL" id="PFMR01000154">
    <property type="protein sequence ID" value="PIZ16907.1"/>
    <property type="molecule type" value="Genomic_DNA"/>
</dbReference>
<evidence type="ECO:0000313" key="2">
    <source>
        <dbReference type="Proteomes" id="UP000229307"/>
    </source>
</evidence>
<protein>
    <submittedName>
        <fullName evidence="1">Uncharacterized protein</fullName>
    </submittedName>
</protein>